<organism evidence="1 2">
    <name type="scientific">Coniosporium uncinatum</name>
    <dbReference type="NCBI Taxonomy" id="93489"/>
    <lineage>
        <taxon>Eukaryota</taxon>
        <taxon>Fungi</taxon>
        <taxon>Dikarya</taxon>
        <taxon>Ascomycota</taxon>
        <taxon>Pezizomycotina</taxon>
        <taxon>Dothideomycetes</taxon>
        <taxon>Dothideomycetes incertae sedis</taxon>
        <taxon>Coniosporium</taxon>
    </lineage>
</organism>
<accession>A0ACC3DXU9</accession>
<evidence type="ECO:0000313" key="1">
    <source>
        <dbReference type="EMBL" id="KAK3081391.1"/>
    </source>
</evidence>
<sequence>TFSGVIENGRIGNGKISNAHLANSNVTEGHLGKDGKPCKLHPPNCKLLNGKVANGHISRGVVRGYKTKPPRPKSVSTPKTFTSRLKWALQVFISQRGVGMSHEVNKVPKGVPAGYPRWKFVTRQLLAIAYYTLLTTLYKTYAAHTPFGRWAPDPQKPTRSFLSEPLLTQILCVWLHVFTVYASSIASVSSIYALTVFLGVFKPEDCRPVFGSVKGMTTVRGAWGSTWHQLFRRVNTFPSNLIVRDMLKLRKGSWESRYAQLFIGFAVSGGMHALAAVYTSGKECGEMRFFLAQAVAIMVEDHVVEVGRRWGLRETWYWRGVGYVWTVGWFSYSLRDWIGRNVGMGSWEHARGNDFGVEGLMMKAGLLGGPA</sequence>
<proteinExistence type="predicted"/>
<evidence type="ECO:0000313" key="2">
    <source>
        <dbReference type="Proteomes" id="UP001186974"/>
    </source>
</evidence>
<name>A0ACC3DXU9_9PEZI</name>
<reference evidence="1" key="1">
    <citation type="submission" date="2024-09" db="EMBL/GenBank/DDBJ databases">
        <title>Black Yeasts Isolated from many extreme environments.</title>
        <authorList>
            <person name="Coleine C."/>
            <person name="Stajich J.E."/>
            <person name="Selbmann L."/>
        </authorList>
    </citation>
    <scope>NUCLEOTIDE SEQUENCE</scope>
    <source>
        <strain evidence="1">CCFEE 5737</strain>
    </source>
</reference>
<gene>
    <name evidence="1" type="ORF">LTS18_007160</name>
</gene>
<dbReference type="Proteomes" id="UP001186974">
    <property type="component" value="Unassembled WGS sequence"/>
</dbReference>
<protein>
    <submittedName>
        <fullName evidence="1">Uncharacterized protein</fullName>
    </submittedName>
</protein>
<keyword evidence="2" id="KW-1185">Reference proteome</keyword>
<dbReference type="EMBL" id="JAWDJW010000178">
    <property type="protein sequence ID" value="KAK3081391.1"/>
    <property type="molecule type" value="Genomic_DNA"/>
</dbReference>
<feature type="non-terminal residue" evidence="1">
    <location>
        <position position="1"/>
    </location>
</feature>
<comment type="caution">
    <text evidence="1">The sequence shown here is derived from an EMBL/GenBank/DDBJ whole genome shotgun (WGS) entry which is preliminary data.</text>
</comment>